<evidence type="ECO:0000256" key="4">
    <source>
        <dbReference type="ARBA" id="ARBA00022989"/>
    </source>
</evidence>
<evidence type="ECO:0000256" key="5">
    <source>
        <dbReference type="ARBA" id="ARBA00023065"/>
    </source>
</evidence>
<dbReference type="GO" id="GO:0001508">
    <property type="term" value="P:action potential"/>
    <property type="evidence" value="ECO:0007669"/>
    <property type="project" value="TreeGrafter"/>
</dbReference>
<dbReference type="Pfam" id="PF07885">
    <property type="entry name" value="Ion_trans_2"/>
    <property type="match status" value="1"/>
</dbReference>
<dbReference type="PANTHER" id="PTHR11537:SF254">
    <property type="entry name" value="POTASSIUM VOLTAGE-GATED CHANNEL PROTEIN SHAB"/>
    <property type="match status" value="1"/>
</dbReference>
<protein>
    <recommendedName>
        <fullName evidence="9">Potassium channel domain-containing protein</fullName>
    </recommendedName>
</protein>
<feature type="transmembrane region" description="Helical" evidence="8">
    <location>
        <begin position="128"/>
        <end position="149"/>
    </location>
</feature>
<dbReference type="EMBL" id="DRXG01000044">
    <property type="protein sequence ID" value="HHN52130.1"/>
    <property type="molecule type" value="Genomic_DNA"/>
</dbReference>
<feature type="transmembrane region" description="Helical" evidence="8">
    <location>
        <begin position="164"/>
        <end position="186"/>
    </location>
</feature>
<feature type="transmembrane region" description="Helical" evidence="8">
    <location>
        <begin position="72"/>
        <end position="94"/>
    </location>
</feature>
<dbReference type="Gene3D" id="1.20.5.110">
    <property type="match status" value="1"/>
</dbReference>
<evidence type="ECO:0000313" key="12">
    <source>
        <dbReference type="EMBL" id="HHN52130.1"/>
    </source>
</evidence>
<evidence type="ECO:0000259" key="9">
    <source>
        <dbReference type="Pfam" id="PF07885"/>
    </source>
</evidence>
<dbReference type="GO" id="GO:0005249">
    <property type="term" value="F:voltage-gated potassium channel activity"/>
    <property type="evidence" value="ECO:0007669"/>
    <property type="project" value="InterPro"/>
</dbReference>
<sequence length="264" mass="28868">MVSWSETVSSVLAVASIVLILVENFVSLSFDQVVALMAADGLIVLYLAFDLVRQARASGNVSGYLMKRWYEVVALTPMFVLYLLETQTIFGAVLRGMRLTRLLRVVLLTARARKSLTHLLELVRISRLGYLLLASAFVVLAGTFSAYLLEAGVEGARIHDFGDAFWWALATVTTVGYGDVVPVTVAGRIVGSILMVTGIAILGVFISSLGSAIIGEKLATHPESDELKELMKKKIDALESLSEEEVSQLVELIKFYHGLSKREK</sequence>
<evidence type="ECO:0000256" key="1">
    <source>
        <dbReference type="ARBA" id="ARBA00004141"/>
    </source>
</evidence>
<keyword evidence="2" id="KW-0813">Transport</keyword>
<dbReference type="PANTHER" id="PTHR11537">
    <property type="entry name" value="VOLTAGE-GATED POTASSIUM CHANNEL"/>
    <property type="match status" value="1"/>
</dbReference>
<dbReference type="EMBL" id="DTCM01000022">
    <property type="protein sequence ID" value="HGL40424.1"/>
    <property type="molecule type" value="Genomic_DNA"/>
</dbReference>
<keyword evidence="5" id="KW-0406">Ion transport</keyword>
<organism evidence="11">
    <name type="scientific">Caldiarchaeum subterraneum</name>
    <dbReference type="NCBI Taxonomy" id="311458"/>
    <lineage>
        <taxon>Archaea</taxon>
        <taxon>Nitrososphaerota</taxon>
        <taxon>Candidatus Caldarchaeales</taxon>
        <taxon>Candidatus Caldarchaeaceae</taxon>
        <taxon>Candidatus Caldarchaeum</taxon>
    </lineage>
</organism>
<evidence type="ECO:0000256" key="8">
    <source>
        <dbReference type="SAM" id="Phobius"/>
    </source>
</evidence>
<dbReference type="InterPro" id="IPR013099">
    <property type="entry name" value="K_chnl_dom"/>
</dbReference>
<dbReference type="Gene3D" id="1.20.120.350">
    <property type="entry name" value="Voltage-gated potassium channels. Chain C"/>
    <property type="match status" value="1"/>
</dbReference>
<evidence type="ECO:0000313" key="10">
    <source>
        <dbReference type="EMBL" id="HGL40424.1"/>
    </source>
</evidence>
<proteinExistence type="predicted"/>
<dbReference type="InterPro" id="IPR028325">
    <property type="entry name" value="VG_K_chnl"/>
</dbReference>
<feature type="transmembrane region" description="Helical" evidence="8">
    <location>
        <begin position="6"/>
        <end position="26"/>
    </location>
</feature>
<name>A0A7C4E1H4_CALS0</name>
<evidence type="ECO:0000313" key="11">
    <source>
        <dbReference type="EMBL" id="HGN90022.1"/>
    </source>
</evidence>
<feature type="transmembrane region" description="Helical" evidence="8">
    <location>
        <begin position="33"/>
        <end position="52"/>
    </location>
</feature>
<dbReference type="InterPro" id="IPR027359">
    <property type="entry name" value="Volt_channel_dom_sf"/>
</dbReference>
<dbReference type="GO" id="GO:0008076">
    <property type="term" value="C:voltage-gated potassium channel complex"/>
    <property type="evidence" value="ECO:0007669"/>
    <property type="project" value="InterPro"/>
</dbReference>
<accession>A0A7C4E1H4</accession>
<dbReference type="AlphaFoldDB" id="A0A7C4E1H4"/>
<comment type="caution">
    <text evidence="11">The sequence shown here is derived from an EMBL/GenBank/DDBJ whole genome shotgun (WGS) entry which is preliminary data.</text>
</comment>
<evidence type="ECO:0000256" key="3">
    <source>
        <dbReference type="ARBA" id="ARBA00022692"/>
    </source>
</evidence>
<dbReference type="Gene3D" id="1.10.287.70">
    <property type="match status" value="1"/>
</dbReference>
<feature type="domain" description="Potassium channel" evidence="9">
    <location>
        <begin position="138"/>
        <end position="213"/>
    </location>
</feature>
<feature type="transmembrane region" description="Helical" evidence="8">
    <location>
        <begin position="193"/>
        <end position="214"/>
    </location>
</feature>
<evidence type="ECO:0000256" key="6">
    <source>
        <dbReference type="ARBA" id="ARBA00023136"/>
    </source>
</evidence>
<keyword evidence="3 8" id="KW-0812">Transmembrane</keyword>
<evidence type="ECO:0000256" key="2">
    <source>
        <dbReference type="ARBA" id="ARBA00022448"/>
    </source>
</evidence>
<gene>
    <name evidence="12" type="ORF">ENM30_02325</name>
    <name evidence="11" type="ORF">ENT82_02685</name>
    <name evidence="10" type="ORF">ENU43_01980</name>
</gene>
<dbReference type="EMBL" id="DTAD01000025">
    <property type="protein sequence ID" value="HGN90022.1"/>
    <property type="molecule type" value="Genomic_DNA"/>
</dbReference>
<keyword evidence="6 8" id="KW-0472">Membrane</keyword>
<evidence type="ECO:0000256" key="7">
    <source>
        <dbReference type="ARBA" id="ARBA00023303"/>
    </source>
</evidence>
<keyword evidence="4 8" id="KW-1133">Transmembrane helix</keyword>
<dbReference type="PRINTS" id="PR00169">
    <property type="entry name" value="KCHANNEL"/>
</dbReference>
<comment type="subcellular location">
    <subcellularLocation>
        <location evidence="1">Membrane</location>
        <topology evidence="1">Multi-pass membrane protein</topology>
    </subcellularLocation>
</comment>
<dbReference type="SUPFAM" id="SSF81324">
    <property type="entry name" value="Voltage-gated potassium channels"/>
    <property type="match status" value="1"/>
</dbReference>
<reference evidence="11" key="1">
    <citation type="journal article" date="2020" name="mSystems">
        <title>Genome- and Community-Level Interaction Insights into Carbon Utilization and Element Cycling Functions of Hydrothermarchaeota in Hydrothermal Sediment.</title>
        <authorList>
            <person name="Zhou Z."/>
            <person name="Liu Y."/>
            <person name="Xu W."/>
            <person name="Pan J."/>
            <person name="Luo Z.H."/>
            <person name="Li M."/>
        </authorList>
    </citation>
    <scope>NUCLEOTIDE SEQUENCE [LARGE SCALE GENOMIC DNA]</scope>
    <source>
        <strain evidence="12">SpSt-1073</strain>
        <strain evidence="11">SpSt-613</strain>
        <strain evidence="10">SpSt-669</strain>
    </source>
</reference>
<keyword evidence="7" id="KW-0407">Ion channel</keyword>